<dbReference type="PANTHER" id="PTHR11963:SF48">
    <property type="entry name" value="DIPEPTIDASE B, ISOFORM A"/>
    <property type="match status" value="1"/>
</dbReference>
<evidence type="ECO:0000313" key="7">
    <source>
        <dbReference type="Proteomes" id="UP001515480"/>
    </source>
</evidence>
<dbReference type="Proteomes" id="UP001515480">
    <property type="component" value="Unassembled WGS sequence"/>
</dbReference>
<name>A0AB34J5C9_PRYPA</name>
<keyword evidence="3" id="KW-0645">Protease</keyword>
<dbReference type="EMBL" id="JBGBPQ010000013">
    <property type="protein sequence ID" value="KAL1511980.1"/>
    <property type="molecule type" value="Genomic_DNA"/>
</dbReference>
<keyword evidence="2" id="KW-0031">Aminopeptidase</keyword>
<dbReference type="GO" id="GO:0005737">
    <property type="term" value="C:cytoplasm"/>
    <property type="evidence" value="ECO:0007669"/>
    <property type="project" value="InterPro"/>
</dbReference>
<dbReference type="CDD" id="cd00433">
    <property type="entry name" value="Peptidase_M17"/>
    <property type="match status" value="1"/>
</dbReference>
<dbReference type="InterPro" id="IPR000819">
    <property type="entry name" value="Peptidase_M17_C"/>
</dbReference>
<evidence type="ECO:0000259" key="5">
    <source>
        <dbReference type="PROSITE" id="PS00631"/>
    </source>
</evidence>
<comment type="caution">
    <text evidence="6">The sequence shown here is derived from an EMBL/GenBank/DDBJ whole genome shotgun (WGS) entry which is preliminary data.</text>
</comment>
<dbReference type="PROSITE" id="PS00631">
    <property type="entry name" value="CYTOSOL_AP"/>
    <property type="match status" value="1"/>
</dbReference>
<keyword evidence="4" id="KW-0378">Hydrolase</keyword>
<dbReference type="GO" id="GO:0030145">
    <property type="term" value="F:manganese ion binding"/>
    <property type="evidence" value="ECO:0007669"/>
    <property type="project" value="InterPro"/>
</dbReference>
<dbReference type="Pfam" id="PF18295">
    <property type="entry name" value="Pdase_M17_N2"/>
    <property type="match status" value="1"/>
</dbReference>
<dbReference type="AlphaFoldDB" id="A0AB34J5C9"/>
<dbReference type="GO" id="GO:0070006">
    <property type="term" value="F:metalloaminopeptidase activity"/>
    <property type="evidence" value="ECO:0007669"/>
    <property type="project" value="InterPro"/>
</dbReference>
<keyword evidence="7" id="KW-1185">Reference proteome</keyword>
<dbReference type="SUPFAM" id="SSF53187">
    <property type="entry name" value="Zn-dependent exopeptidases"/>
    <property type="match status" value="1"/>
</dbReference>
<dbReference type="PRINTS" id="PR00481">
    <property type="entry name" value="LAMNOPPTDASE"/>
</dbReference>
<protein>
    <recommendedName>
        <fullName evidence="5">Cytosol aminopeptidase domain-containing protein</fullName>
    </recommendedName>
</protein>
<reference evidence="6 7" key="1">
    <citation type="journal article" date="2024" name="Science">
        <title>Giant polyketide synthase enzymes in the biosynthesis of giant marine polyether toxins.</title>
        <authorList>
            <person name="Fallon T.R."/>
            <person name="Shende V.V."/>
            <person name="Wierzbicki I.H."/>
            <person name="Pendleton A.L."/>
            <person name="Watervoot N.F."/>
            <person name="Auber R.P."/>
            <person name="Gonzalez D.J."/>
            <person name="Wisecaver J.H."/>
            <person name="Moore B.S."/>
        </authorList>
    </citation>
    <scope>NUCLEOTIDE SEQUENCE [LARGE SCALE GENOMIC DNA]</scope>
    <source>
        <strain evidence="6 7">12B1</strain>
    </source>
</reference>
<evidence type="ECO:0000256" key="4">
    <source>
        <dbReference type="ARBA" id="ARBA00022801"/>
    </source>
</evidence>
<evidence type="ECO:0000313" key="6">
    <source>
        <dbReference type="EMBL" id="KAL1511980.1"/>
    </source>
</evidence>
<gene>
    <name evidence="6" type="ORF">AB1Y20_005256</name>
</gene>
<dbReference type="PANTHER" id="PTHR11963">
    <property type="entry name" value="LEUCINE AMINOPEPTIDASE-RELATED"/>
    <property type="match status" value="1"/>
</dbReference>
<dbReference type="Gene3D" id="3.40.630.10">
    <property type="entry name" value="Zn peptidases"/>
    <property type="match status" value="1"/>
</dbReference>
<dbReference type="Pfam" id="PF00883">
    <property type="entry name" value="Peptidase_M17"/>
    <property type="match status" value="1"/>
</dbReference>
<evidence type="ECO:0000256" key="3">
    <source>
        <dbReference type="ARBA" id="ARBA00022670"/>
    </source>
</evidence>
<evidence type="ECO:0000256" key="2">
    <source>
        <dbReference type="ARBA" id="ARBA00022438"/>
    </source>
</evidence>
<organism evidence="6 7">
    <name type="scientific">Prymnesium parvum</name>
    <name type="common">Toxic golden alga</name>
    <dbReference type="NCBI Taxonomy" id="97485"/>
    <lineage>
        <taxon>Eukaryota</taxon>
        <taxon>Haptista</taxon>
        <taxon>Haptophyta</taxon>
        <taxon>Prymnesiophyceae</taxon>
        <taxon>Prymnesiales</taxon>
        <taxon>Prymnesiaceae</taxon>
        <taxon>Prymnesium</taxon>
    </lineage>
</organism>
<feature type="domain" description="Cytosol aminopeptidase" evidence="5">
    <location>
        <begin position="403"/>
        <end position="410"/>
    </location>
</feature>
<comment type="similarity">
    <text evidence="1">Belongs to the peptidase M17 family.</text>
</comment>
<sequence>MALLAFSHATIRISAVFYFIRLFGSESTIRLPILARATPRLFWQQRALLTCMTMSATSVGLKFDSQIPSDATTTILVGRKQTLLSAPGEALPTVLPQSLWAPLVGKASNPGDMGGSASTLIATSDGPAATVVAAVLPEPCSRHNSPFRPHAMSALVASPANEAAAACDHASIVVVLDDAAHAGGAACAIARAFPLYSRKKSSTAKKGGVTVSFFTKEGPLPAEQYPALRTAADGVRLAARLVDMPAEELTTTAFVAEAAAVTKRLQDAGHKIISEVISGEALRDGGYGGLWNVGKAAEEPPALVVLSYVPENPAKTVCLVGKGIVYDTGGLGLKSKEGMCGMKADCGGAAALLAAFEAAVASGLGGDALHVCLCLAENAIGPAAFRHDDIICFLSGKTCEINNTDAEGRLVLSDGVAHASHRPPKLPGVKTQPDLIIDMATLTGAQLVATGKRHAAIVTNDEQVEIASVAAGKLSGDLVHPLPYCPEFFRKEFKSQVADMKNSVKDRSNAQSSCAANFIHENLNEEFSGSWLHVDMAGPAFVDDRATGFGVAFVLALLGVAPFKP</sequence>
<evidence type="ECO:0000256" key="1">
    <source>
        <dbReference type="ARBA" id="ARBA00009528"/>
    </source>
</evidence>
<dbReference type="GO" id="GO:0006508">
    <property type="term" value="P:proteolysis"/>
    <property type="evidence" value="ECO:0007669"/>
    <property type="project" value="UniProtKB-KW"/>
</dbReference>
<accession>A0AB34J5C9</accession>
<proteinExistence type="inferred from homology"/>
<dbReference type="InterPro" id="IPR011356">
    <property type="entry name" value="Leucine_aapep/pepB"/>
</dbReference>
<dbReference type="Gene3D" id="3.40.50.10590">
    <property type="entry name" value="Zn-dependent exopeptidases"/>
    <property type="match status" value="1"/>
</dbReference>
<dbReference type="InterPro" id="IPR041417">
    <property type="entry name" value="NPEPL1_N"/>
</dbReference>